<organism evidence="11 12">
    <name type="scientific">Lentzea albidocapillata subsp. violacea</name>
    <dbReference type="NCBI Taxonomy" id="128104"/>
    <lineage>
        <taxon>Bacteria</taxon>
        <taxon>Bacillati</taxon>
        <taxon>Actinomycetota</taxon>
        <taxon>Actinomycetes</taxon>
        <taxon>Pseudonocardiales</taxon>
        <taxon>Pseudonocardiaceae</taxon>
        <taxon>Lentzea</taxon>
    </lineage>
</organism>
<evidence type="ECO:0000256" key="9">
    <source>
        <dbReference type="SAM" id="Phobius"/>
    </source>
</evidence>
<dbReference type="InterPro" id="IPR036890">
    <property type="entry name" value="HATPase_C_sf"/>
</dbReference>
<dbReference type="Proteomes" id="UP000199682">
    <property type="component" value="Unassembled WGS sequence"/>
</dbReference>
<dbReference type="Gene3D" id="1.20.5.1930">
    <property type="match status" value="1"/>
</dbReference>
<dbReference type="Pfam" id="PF07730">
    <property type="entry name" value="HisKA_3"/>
    <property type="match status" value="1"/>
</dbReference>
<evidence type="ECO:0000256" key="3">
    <source>
        <dbReference type="ARBA" id="ARBA00022553"/>
    </source>
</evidence>
<evidence type="ECO:0000313" key="12">
    <source>
        <dbReference type="Proteomes" id="UP000199682"/>
    </source>
</evidence>
<proteinExistence type="predicted"/>
<dbReference type="GO" id="GO:0005524">
    <property type="term" value="F:ATP binding"/>
    <property type="evidence" value="ECO:0007669"/>
    <property type="project" value="UniProtKB-KW"/>
</dbReference>
<feature type="transmembrane region" description="Helical" evidence="9">
    <location>
        <begin position="24"/>
        <end position="44"/>
    </location>
</feature>
<keyword evidence="9" id="KW-1133">Transmembrane helix</keyword>
<dbReference type="SUPFAM" id="SSF55874">
    <property type="entry name" value="ATPase domain of HSP90 chaperone/DNA topoisomerase II/histidine kinase"/>
    <property type="match status" value="1"/>
</dbReference>
<evidence type="ECO:0000256" key="4">
    <source>
        <dbReference type="ARBA" id="ARBA00022679"/>
    </source>
</evidence>
<evidence type="ECO:0000256" key="8">
    <source>
        <dbReference type="ARBA" id="ARBA00023012"/>
    </source>
</evidence>
<keyword evidence="8" id="KW-0902">Two-component regulatory system</keyword>
<keyword evidence="5" id="KW-0547">Nucleotide-binding</keyword>
<dbReference type="GO" id="GO:0016020">
    <property type="term" value="C:membrane"/>
    <property type="evidence" value="ECO:0007669"/>
    <property type="project" value="InterPro"/>
</dbReference>
<dbReference type="InterPro" id="IPR003594">
    <property type="entry name" value="HATPase_dom"/>
</dbReference>
<keyword evidence="4" id="KW-0808">Transferase</keyword>
<evidence type="ECO:0000259" key="10">
    <source>
        <dbReference type="SMART" id="SM00387"/>
    </source>
</evidence>
<dbReference type="PANTHER" id="PTHR24421">
    <property type="entry name" value="NITRATE/NITRITE SENSOR PROTEIN NARX-RELATED"/>
    <property type="match status" value="1"/>
</dbReference>
<evidence type="ECO:0000256" key="2">
    <source>
        <dbReference type="ARBA" id="ARBA00012438"/>
    </source>
</evidence>
<dbReference type="EMBL" id="FNET01000010">
    <property type="protein sequence ID" value="SDL27904.1"/>
    <property type="molecule type" value="Genomic_DNA"/>
</dbReference>
<dbReference type="SMART" id="SM00387">
    <property type="entry name" value="HATPase_c"/>
    <property type="match status" value="1"/>
</dbReference>
<evidence type="ECO:0000256" key="1">
    <source>
        <dbReference type="ARBA" id="ARBA00000085"/>
    </source>
</evidence>
<feature type="transmembrane region" description="Helical" evidence="9">
    <location>
        <begin position="150"/>
        <end position="171"/>
    </location>
</feature>
<dbReference type="Gene3D" id="3.30.565.10">
    <property type="entry name" value="Histidine kinase-like ATPase, C-terminal domain"/>
    <property type="match status" value="1"/>
</dbReference>
<evidence type="ECO:0000256" key="7">
    <source>
        <dbReference type="ARBA" id="ARBA00022840"/>
    </source>
</evidence>
<keyword evidence="6 11" id="KW-0418">Kinase</keyword>
<accession>A0A1G9ISY8</accession>
<evidence type="ECO:0000256" key="6">
    <source>
        <dbReference type="ARBA" id="ARBA00022777"/>
    </source>
</evidence>
<dbReference type="GO" id="GO:0000155">
    <property type="term" value="F:phosphorelay sensor kinase activity"/>
    <property type="evidence" value="ECO:0007669"/>
    <property type="project" value="InterPro"/>
</dbReference>
<keyword evidence="9" id="KW-0472">Membrane</keyword>
<dbReference type="InterPro" id="IPR050482">
    <property type="entry name" value="Sensor_HK_TwoCompSys"/>
</dbReference>
<evidence type="ECO:0000256" key="5">
    <source>
        <dbReference type="ARBA" id="ARBA00022741"/>
    </source>
</evidence>
<dbReference type="CDD" id="cd16917">
    <property type="entry name" value="HATPase_UhpB-NarQ-NarX-like"/>
    <property type="match status" value="1"/>
</dbReference>
<keyword evidence="3" id="KW-0597">Phosphoprotein</keyword>
<dbReference type="EC" id="2.7.13.3" evidence="2"/>
<dbReference type="InterPro" id="IPR011712">
    <property type="entry name" value="Sig_transdc_His_kin_sub3_dim/P"/>
</dbReference>
<dbReference type="AlphaFoldDB" id="A0A1G9ISY8"/>
<name>A0A1G9ISY8_9PSEU</name>
<sequence>MAFDDGVVGASGTSLSGMFTSRPAFWVSPVMCAAVLVAGVYAAVSGLGDTNVPLLVGGLAVLAVVDLAEFRRYPVRTPRRVALVLLALRAVSYLGLAYVDGSGLARLLLLLVPFTAYFAFGQGVAVVLAVACLGMAVVSTPDWYAHVEQVSDLVMFVVGLVLTITMAAVAVRERDGRIRLQESHRTVAELSAAAERARVARDLHDDLGHHLTAIVVLLEKAAVFHEREPGTAKAAVLDAERSARRALGEVRESVRALRTFHLPAALDELVAGQGDVTLTVSGSPEEHETGALHALYRAAQEGITNARRHAAATHISVSVELDAERARLTVADDGRGMGAAAEGFGLLGMRERVALAGGRVDLASTPAGTRLTVTIPVAGLA</sequence>
<comment type="catalytic activity">
    <reaction evidence="1">
        <text>ATP + protein L-histidine = ADP + protein N-phospho-L-histidine.</text>
        <dbReference type="EC" id="2.7.13.3"/>
    </reaction>
</comment>
<keyword evidence="7" id="KW-0067">ATP-binding</keyword>
<feature type="transmembrane region" description="Helical" evidence="9">
    <location>
        <begin position="80"/>
        <end position="99"/>
    </location>
</feature>
<dbReference type="GO" id="GO:0046983">
    <property type="term" value="F:protein dimerization activity"/>
    <property type="evidence" value="ECO:0007669"/>
    <property type="project" value="InterPro"/>
</dbReference>
<reference evidence="12" key="1">
    <citation type="submission" date="2016-10" db="EMBL/GenBank/DDBJ databases">
        <authorList>
            <person name="Varghese N."/>
            <person name="Submissions S."/>
        </authorList>
    </citation>
    <scope>NUCLEOTIDE SEQUENCE [LARGE SCALE GENOMIC DNA]</scope>
    <source>
        <strain evidence="12">DSM 44796</strain>
    </source>
</reference>
<gene>
    <name evidence="11" type="ORF">SAMN04488074_11025</name>
</gene>
<dbReference type="PANTHER" id="PTHR24421:SF10">
    <property type="entry name" value="NITRATE_NITRITE SENSOR PROTEIN NARQ"/>
    <property type="match status" value="1"/>
</dbReference>
<protein>
    <recommendedName>
        <fullName evidence="2">histidine kinase</fullName>
        <ecNumber evidence="2">2.7.13.3</ecNumber>
    </recommendedName>
</protein>
<keyword evidence="9" id="KW-0812">Transmembrane</keyword>
<dbReference type="Pfam" id="PF02518">
    <property type="entry name" value="HATPase_c"/>
    <property type="match status" value="1"/>
</dbReference>
<feature type="domain" description="Histidine kinase/HSP90-like ATPase" evidence="10">
    <location>
        <begin position="290"/>
        <end position="379"/>
    </location>
</feature>
<evidence type="ECO:0000313" key="11">
    <source>
        <dbReference type="EMBL" id="SDL27904.1"/>
    </source>
</evidence>
<feature type="transmembrane region" description="Helical" evidence="9">
    <location>
        <begin position="119"/>
        <end position="138"/>
    </location>
</feature>